<evidence type="ECO:0000256" key="2">
    <source>
        <dbReference type="SAM" id="Phobius"/>
    </source>
</evidence>
<protein>
    <submittedName>
        <fullName evidence="3">Uncharacterized protein</fullName>
    </submittedName>
</protein>
<accession>A0A0B7BL35</accession>
<sequence>LEMETGVLNISDILRTVPMKLVWIYFFLVNLEVTEVMAEMCVYRRSKHNFITNKYDSVITTKECQWGCCYNSDAACCTAPISLIVGVVLGGVLMFSLIVATVCCCCVCRKNQRRTQRTEEALRPGAGHRPSSSNQQNVIFHSETSGYMDAPDYSRYDDQPPSYDEVMGGETNQAFKPETS</sequence>
<feature type="region of interest" description="Disordered" evidence="1">
    <location>
        <begin position="146"/>
        <end position="180"/>
    </location>
</feature>
<proteinExistence type="predicted"/>
<evidence type="ECO:0000313" key="3">
    <source>
        <dbReference type="EMBL" id="CEK93056.1"/>
    </source>
</evidence>
<gene>
    <name evidence="3" type="primary">ORF191795</name>
</gene>
<reference evidence="3" key="1">
    <citation type="submission" date="2014-12" db="EMBL/GenBank/DDBJ databases">
        <title>Insight into the proteome of Arion vulgaris.</title>
        <authorList>
            <person name="Aradska J."/>
            <person name="Bulat T."/>
            <person name="Smidak R."/>
            <person name="Sarate P."/>
            <person name="Gangsoo J."/>
            <person name="Sialana F."/>
            <person name="Bilban M."/>
            <person name="Lubec G."/>
        </authorList>
    </citation>
    <scope>NUCLEOTIDE SEQUENCE</scope>
    <source>
        <tissue evidence="3">Skin</tissue>
    </source>
</reference>
<feature type="compositionally biased region" description="Polar residues" evidence="1">
    <location>
        <begin position="170"/>
        <end position="180"/>
    </location>
</feature>
<name>A0A0B7BL35_9EUPU</name>
<dbReference type="AlphaFoldDB" id="A0A0B7BL35"/>
<organism evidence="3">
    <name type="scientific">Arion vulgaris</name>
    <dbReference type="NCBI Taxonomy" id="1028688"/>
    <lineage>
        <taxon>Eukaryota</taxon>
        <taxon>Metazoa</taxon>
        <taxon>Spiralia</taxon>
        <taxon>Lophotrochozoa</taxon>
        <taxon>Mollusca</taxon>
        <taxon>Gastropoda</taxon>
        <taxon>Heterobranchia</taxon>
        <taxon>Euthyneura</taxon>
        <taxon>Panpulmonata</taxon>
        <taxon>Eupulmonata</taxon>
        <taxon>Stylommatophora</taxon>
        <taxon>Helicina</taxon>
        <taxon>Arionoidea</taxon>
        <taxon>Arionidae</taxon>
        <taxon>Arion</taxon>
    </lineage>
</organism>
<evidence type="ECO:0000256" key="1">
    <source>
        <dbReference type="SAM" id="MobiDB-lite"/>
    </source>
</evidence>
<keyword evidence="2" id="KW-0472">Membrane</keyword>
<keyword evidence="2" id="KW-1133">Transmembrane helix</keyword>
<feature type="transmembrane region" description="Helical" evidence="2">
    <location>
        <begin position="81"/>
        <end position="108"/>
    </location>
</feature>
<feature type="non-terminal residue" evidence="3">
    <location>
        <position position="1"/>
    </location>
</feature>
<keyword evidence="2" id="KW-0812">Transmembrane</keyword>
<dbReference type="EMBL" id="HACG01046191">
    <property type="protein sequence ID" value="CEK93056.1"/>
    <property type="molecule type" value="Transcribed_RNA"/>
</dbReference>